<dbReference type="GO" id="GO:0010181">
    <property type="term" value="F:FMN binding"/>
    <property type="evidence" value="ECO:0007669"/>
    <property type="project" value="InterPro"/>
</dbReference>
<gene>
    <name evidence="3" type="ORF">HMPREF3229_01683</name>
</gene>
<dbReference type="Proteomes" id="UP000070174">
    <property type="component" value="Unassembled WGS sequence"/>
</dbReference>
<dbReference type="Gene3D" id="3.60.15.10">
    <property type="entry name" value="Ribonuclease Z/Hydroxyacylglutathione hydrolase-like"/>
    <property type="match status" value="1"/>
</dbReference>
<dbReference type="InterPro" id="IPR045761">
    <property type="entry name" value="ODP_dom"/>
</dbReference>
<comment type="caution">
    <text evidence="3">The sequence shown here is derived from an EMBL/GenBank/DDBJ whole genome shotgun (WGS) entry which is preliminary data.</text>
</comment>
<dbReference type="Pfam" id="PF00258">
    <property type="entry name" value="Flavodoxin_1"/>
    <property type="match status" value="1"/>
</dbReference>
<evidence type="ECO:0000313" key="3">
    <source>
        <dbReference type="EMBL" id="KXA28687.1"/>
    </source>
</evidence>
<dbReference type="CDD" id="cd07709">
    <property type="entry name" value="flavodiiron_proteins_MBL-fold"/>
    <property type="match status" value="1"/>
</dbReference>
<dbReference type="InterPro" id="IPR008254">
    <property type="entry name" value="Flavodoxin/NO_synth"/>
</dbReference>
<dbReference type="PANTHER" id="PTHR43717:SF1">
    <property type="entry name" value="ANAEROBIC NITRIC OXIDE REDUCTASE FLAVORUBREDOXIN"/>
    <property type="match status" value="1"/>
</dbReference>
<dbReference type="SMART" id="SM00849">
    <property type="entry name" value="Lactamase_B"/>
    <property type="match status" value="1"/>
</dbReference>
<dbReference type="PATRIC" id="fig|54005.3.peg.1645"/>
<dbReference type="Gene3D" id="3.40.50.360">
    <property type="match status" value="1"/>
</dbReference>
<organism evidence="3">
    <name type="scientific">Peptoniphilus harei</name>
    <dbReference type="NCBI Taxonomy" id="54005"/>
    <lineage>
        <taxon>Bacteria</taxon>
        <taxon>Bacillati</taxon>
        <taxon>Bacillota</taxon>
        <taxon>Tissierellia</taxon>
        <taxon>Tissierellales</taxon>
        <taxon>Peptoniphilaceae</taxon>
        <taxon>Peptoniphilus</taxon>
    </lineage>
</organism>
<dbReference type="InterPro" id="IPR029039">
    <property type="entry name" value="Flavoprotein-like_sf"/>
</dbReference>
<proteinExistence type="inferred from homology"/>
<reference evidence="3 4" key="1">
    <citation type="submission" date="2016-01" db="EMBL/GenBank/DDBJ databases">
        <authorList>
            <person name="Oliw E.H."/>
        </authorList>
    </citation>
    <scope>NUCLEOTIDE SEQUENCE [LARGE SCALE GENOMIC DNA]</scope>
    <source>
        <strain evidence="3 4">CMW7756A</strain>
    </source>
</reference>
<dbReference type="PIRSF" id="PIRSF005243">
    <property type="entry name" value="ROO"/>
    <property type="match status" value="1"/>
</dbReference>
<accession>A0A133PJG9</accession>
<dbReference type="SUPFAM" id="SSF56281">
    <property type="entry name" value="Metallo-hydrolase/oxidoreductase"/>
    <property type="match status" value="1"/>
</dbReference>
<dbReference type="GO" id="GO:0016651">
    <property type="term" value="F:oxidoreductase activity, acting on NAD(P)H"/>
    <property type="evidence" value="ECO:0007669"/>
    <property type="project" value="UniProtKB-ARBA"/>
</dbReference>
<dbReference type="PROSITE" id="PS00201">
    <property type="entry name" value="FLAVODOXIN"/>
    <property type="match status" value="1"/>
</dbReference>
<dbReference type="InterPro" id="IPR001226">
    <property type="entry name" value="Flavodoxin_CS"/>
</dbReference>
<dbReference type="GO" id="GO:0046872">
    <property type="term" value="F:metal ion binding"/>
    <property type="evidence" value="ECO:0007669"/>
    <property type="project" value="InterPro"/>
</dbReference>
<dbReference type="SUPFAM" id="SSF52218">
    <property type="entry name" value="Flavoproteins"/>
    <property type="match status" value="1"/>
</dbReference>
<dbReference type="PROSITE" id="PS50902">
    <property type="entry name" value="FLAVODOXIN_LIKE"/>
    <property type="match status" value="1"/>
</dbReference>
<dbReference type="RefSeq" id="WP_060800648.1">
    <property type="nucleotide sequence ID" value="NZ_KQ957105.1"/>
</dbReference>
<evidence type="ECO:0000256" key="1">
    <source>
        <dbReference type="ARBA" id="ARBA00007121"/>
    </source>
</evidence>
<dbReference type="Pfam" id="PF19583">
    <property type="entry name" value="ODP"/>
    <property type="match status" value="1"/>
</dbReference>
<comment type="similarity">
    <text evidence="1">In the N-terminal section; belongs to the zinc metallo-hydrolase group 3 family.</text>
</comment>
<protein>
    <submittedName>
        <fullName evidence="3">Metallo-beta-lactamase domain protein</fullName>
    </submittedName>
</protein>
<feature type="domain" description="Flavodoxin-like" evidence="2">
    <location>
        <begin position="256"/>
        <end position="395"/>
    </location>
</feature>
<evidence type="ECO:0000259" key="2">
    <source>
        <dbReference type="PROSITE" id="PS50902"/>
    </source>
</evidence>
<dbReference type="InterPro" id="IPR036866">
    <property type="entry name" value="RibonucZ/Hydroxyglut_hydro"/>
</dbReference>
<dbReference type="AlphaFoldDB" id="A0A133PJG9"/>
<dbReference type="InterPro" id="IPR016440">
    <property type="entry name" value="Rubredoxin-O_OxRdtase"/>
</dbReference>
<name>A0A133PJG9_9FIRM</name>
<evidence type="ECO:0000313" key="4">
    <source>
        <dbReference type="Proteomes" id="UP000070174"/>
    </source>
</evidence>
<sequence length="403" mass="45890">MENLLSVPIKDDIYFIGTNDRKTELFEGMWPLPKGVAYNSFVLKGEKNILFDLVRVNTIDDYIQKINEIIGENEKIDYIVINHMEPDHTSSIKTILDIYPDAKLVTNKKAVAMLKNFYEVTDNIIEVKEGETVELGSRKLTFYMTPMVHWPESMVAYEEATKTLFSQDIFGGFGTLDGGIFDDQIEYNSQYLEETTRYFINIVGKYATQALKALKKLEGLDIELICPDHGPIWRKNPQKIIDIYTSLAKQETIDGCVVIYGSMYGNTETMAEAVARGLSEGGLTDVKVRDITKTSYSYLLSDIWRYKGVILGSCSYDNNLFPPMNYLLTEVSHQRMKNNYWGIFGSYSWSGGALKTLKKYMEDGKYDVLDTQLEIQGAATKEELQQLIDFGKEMAAKILAKED</sequence>
<dbReference type="PANTHER" id="PTHR43717">
    <property type="entry name" value="ANAEROBIC NITRIC OXIDE REDUCTASE FLAVORUBREDOXIN"/>
    <property type="match status" value="1"/>
</dbReference>
<dbReference type="InterPro" id="IPR001279">
    <property type="entry name" value="Metallo-B-lactamas"/>
</dbReference>
<dbReference type="EMBL" id="LRQE01000041">
    <property type="protein sequence ID" value="KXA28687.1"/>
    <property type="molecule type" value="Genomic_DNA"/>
</dbReference>
<dbReference type="GO" id="GO:0009055">
    <property type="term" value="F:electron transfer activity"/>
    <property type="evidence" value="ECO:0007669"/>
    <property type="project" value="InterPro"/>
</dbReference>